<dbReference type="PROSITE" id="PS50109">
    <property type="entry name" value="HIS_KIN"/>
    <property type="match status" value="1"/>
</dbReference>
<dbReference type="Pfam" id="PF00512">
    <property type="entry name" value="HisKA"/>
    <property type="match status" value="1"/>
</dbReference>
<proteinExistence type="predicted"/>
<evidence type="ECO:0000256" key="2">
    <source>
        <dbReference type="ARBA" id="ARBA00012438"/>
    </source>
</evidence>
<feature type="transmembrane region" description="Helical" evidence="9">
    <location>
        <begin position="87"/>
        <end position="104"/>
    </location>
</feature>
<feature type="domain" description="PAC" evidence="12">
    <location>
        <begin position="398"/>
        <end position="449"/>
    </location>
</feature>
<evidence type="ECO:0000256" key="6">
    <source>
        <dbReference type="ARBA" id="ARBA00022777"/>
    </source>
</evidence>
<dbReference type="InterPro" id="IPR004358">
    <property type="entry name" value="Sig_transdc_His_kin-like_C"/>
</dbReference>
<dbReference type="InterPro" id="IPR036097">
    <property type="entry name" value="HisK_dim/P_sf"/>
</dbReference>
<evidence type="ECO:0000256" key="1">
    <source>
        <dbReference type="ARBA" id="ARBA00000085"/>
    </source>
</evidence>
<keyword evidence="4 14" id="KW-0808">Transferase</keyword>
<dbReference type="CDD" id="cd00082">
    <property type="entry name" value="HisKA"/>
    <property type="match status" value="1"/>
</dbReference>
<evidence type="ECO:0000256" key="7">
    <source>
        <dbReference type="ARBA" id="ARBA00022840"/>
    </source>
</evidence>
<dbReference type="PANTHER" id="PTHR43065:SF34">
    <property type="entry name" value="SPORULATION KINASE A"/>
    <property type="match status" value="1"/>
</dbReference>
<dbReference type="CDD" id="cd01949">
    <property type="entry name" value="GGDEF"/>
    <property type="match status" value="1"/>
</dbReference>
<name>A0ABV5W527_9BACL</name>
<evidence type="ECO:0000256" key="5">
    <source>
        <dbReference type="ARBA" id="ARBA00022741"/>
    </source>
</evidence>
<keyword evidence="3" id="KW-0597">Phosphoprotein</keyword>
<evidence type="ECO:0000256" key="4">
    <source>
        <dbReference type="ARBA" id="ARBA00022679"/>
    </source>
</evidence>
<reference evidence="14 15" key="1">
    <citation type="submission" date="2024-09" db="EMBL/GenBank/DDBJ databases">
        <authorList>
            <person name="Sun Q."/>
            <person name="Mori K."/>
        </authorList>
    </citation>
    <scope>NUCLEOTIDE SEQUENCE [LARGE SCALE GENOMIC DNA]</scope>
    <source>
        <strain evidence="14 15">JCM 12520</strain>
    </source>
</reference>
<keyword evidence="8" id="KW-0902">Two-component regulatory system</keyword>
<keyword evidence="9" id="KW-0472">Membrane</keyword>
<feature type="domain" description="Histidine kinase" evidence="10">
    <location>
        <begin position="462"/>
        <end position="666"/>
    </location>
</feature>
<dbReference type="InterPro" id="IPR000014">
    <property type="entry name" value="PAS"/>
</dbReference>
<dbReference type="Gene3D" id="1.10.287.130">
    <property type="match status" value="1"/>
</dbReference>
<dbReference type="SMART" id="SM00388">
    <property type="entry name" value="HisKA"/>
    <property type="match status" value="1"/>
</dbReference>
<dbReference type="InterPro" id="IPR013655">
    <property type="entry name" value="PAS_fold_3"/>
</dbReference>
<dbReference type="InterPro" id="IPR001610">
    <property type="entry name" value="PAC"/>
</dbReference>
<dbReference type="SMART" id="SM00387">
    <property type="entry name" value="HATPase_c"/>
    <property type="match status" value="1"/>
</dbReference>
<dbReference type="Gene3D" id="3.30.450.20">
    <property type="entry name" value="PAS domain"/>
    <property type="match status" value="1"/>
</dbReference>
<dbReference type="NCBIfam" id="TIGR00254">
    <property type="entry name" value="GGDEF"/>
    <property type="match status" value="1"/>
</dbReference>
<dbReference type="Pfam" id="PF00990">
    <property type="entry name" value="GGDEF"/>
    <property type="match status" value="1"/>
</dbReference>
<keyword evidence="5" id="KW-0547">Nucleotide-binding</keyword>
<evidence type="ECO:0000259" key="10">
    <source>
        <dbReference type="PROSITE" id="PS50109"/>
    </source>
</evidence>
<dbReference type="PANTHER" id="PTHR43065">
    <property type="entry name" value="SENSOR HISTIDINE KINASE"/>
    <property type="match status" value="1"/>
</dbReference>
<dbReference type="SUPFAM" id="SSF55073">
    <property type="entry name" value="Nucleotide cyclase"/>
    <property type="match status" value="1"/>
</dbReference>
<dbReference type="InterPro" id="IPR003594">
    <property type="entry name" value="HATPase_dom"/>
</dbReference>
<keyword evidence="15" id="KW-1185">Reference proteome</keyword>
<dbReference type="GO" id="GO:0052621">
    <property type="term" value="F:diguanylate cyclase activity"/>
    <property type="evidence" value="ECO:0007669"/>
    <property type="project" value="UniProtKB-EC"/>
</dbReference>
<dbReference type="CDD" id="cd00130">
    <property type="entry name" value="PAS"/>
    <property type="match status" value="1"/>
</dbReference>
<dbReference type="InterPro" id="IPR003661">
    <property type="entry name" value="HisK_dim/P_dom"/>
</dbReference>
<evidence type="ECO:0000256" key="3">
    <source>
        <dbReference type="ARBA" id="ARBA00022553"/>
    </source>
</evidence>
<dbReference type="SUPFAM" id="SSF47384">
    <property type="entry name" value="Homodimeric domain of signal transducing histidine kinase"/>
    <property type="match status" value="1"/>
</dbReference>
<keyword evidence="6" id="KW-0418">Kinase</keyword>
<sequence length="673" mass="75223">MYVMRLFRSFRTTAFRKKDTMLAGLALLIGLSAMVDSIPDWEGMAASCLLAVLLMSAVHWSRQRVLAYTLCSLALLVYMTTARPDHLFVALIIAYVLLLLFAFLLPNPLYTLAAALAIGTTLYLSDEFSHDSEWITHLFFISLNAAAYTILAYYTRSLERERNEYRHLSMIDSLTGLASLQQTLLFGQRLIDEGHPVRVLLIDLNFFKQINDTYGHMVGNKVILLVADYLRQLIKPFNGIAGRLGGDEFVVVVEDTVRLGNIRQRLLDELSGQTFIPHEGAAPVSLSFSVGVSATRPERDARIEDLLHDADLNMYEFKLHHRLPTFHGKTADLIEHNPDPICTFDRRGKLIAVNPAAAKLLGHPADAMTRGQFIGMIHPQDRSRAFASFSETLKGAPVQLDLRMLHRDSHTVLVHVTNIPIIADHQIVGMYAIAKDMTEQKKAEELLRNSDRLAVTGQLAAGLAHEIRNPLTALKGFIQLLQSQQQANKAYYPIMLTELERINFIVNEFLLLSRPRPANFREADLRIVIEHVVTLLETQAILNKVHLVFEQPLPIPPIRCDENQMKQVFINILKNAIEAMPHGGEVTIRAAKAGDRLLVRIADQGGGIPDELIQQVGQPFFTTKETGTGLGLMICHNIMENHEGKLKIRSVPNEGTTVELELPFSPSAGSGTY</sequence>
<gene>
    <name evidence="14" type="ORF">ACFFNY_27315</name>
</gene>
<evidence type="ECO:0000313" key="15">
    <source>
        <dbReference type="Proteomes" id="UP001589619"/>
    </source>
</evidence>
<dbReference type="Gene3D" id="3.30.70.270">
    <property type="match status" value="1"/>
</dbReference>
<keyword evidence="14" id="KW-0548">Nucleotidyltransferase</keyword>
<keyword evidence="7" id="KW-0067">ATP-binding</keyword>
<feature type="transmembrane region" description="Helical" evidence="9">
    <location>
        <begin position="137"/>
        <end position="154"/>
    </location>
</feature>
<dbReference type="InterPro" id="IPR029787">
    <property type="entry name" value="Nucleotide_cyclase"/>
</dbReference>
<keyword evidence="9" id="KW-1133">Transmembrane helix</keyword>
<dbReference type="InterPro" id="IPR035965">
    <property type="entry name" value="PAS-like_dom_sf"/>
</dbReference>
<feature type="transmembrane region" description="Helical" evidence="9">
    <location>
        <begin position="43"/>
        <end position="60"/>
    </location>
</feature>
<dbReference type="InterPro" id="IPR000160">
    <property type="entry name" value="GGDEF_dom"/>
</dbReference>
<dbReference type="Proteomes" id="UP001589619">
    <property type="component" value="Unassembled WGS sequence"/>
</dbReference>
<feature type="domain" description="PAS" evidence="11">
    <location>
        <begin position="333"/>
        <end position="396"/>
    </location>
</feature>
<dbReference type="Pfam" id="PF08447">
    <property type="entry name" value="PAS_3"/>
    <property type="match status" value="1"/>
</dbReference>
<organism evidence="14 15">
    <name type="scientific">Paenibacillus hodogayensis</name>
    <dbReference type="NCBI Taxonomy" id="279208"/>
    <lineage>
        <taxon>Bacteria</taxon>
        <taxon>Bacillati</taxon>
        <taxon>Bacillota</taxon>
        <taxon>Bacilli</taxon>
        <taxon>Bacillales</taxon>
        <taxon>Paenibacillaceae</taxon>
        <taxon>Paenibacillus</taxon>
    </lineage>
</organism>
<dbReference type="InterPro" id="IPR043128">
    <property type="entry name" value="Rev_trsase/Diguanyl_cyclase"/>
</dbReference>
<accession>A0ABV5W527</accession>
<dbReference type="EMBL" id="JBHMAG010000018">
    <property type="protein sequence ID" value="MFB9755301.1"/>
    <property type="molecule type" value="Genomic_DNA"/>
</dbReference>
<evidence type="ECO:0000313" key="14">
    <source>
        <dbReference type="EMBL" id="MFB9755301.1"/>
    </source>
</evidence>
<evidence type="ECO:0000259" key="12">
    <source>
        <dbReference type="PROSITE" id="PS50113"/>
    </source>
</evidence>
<dbReference type="EC" id="2.7.13.3" evidence="2"/>
<keyword evidence="9" id="KW-0812">Transmembrane</keyword>
<dbReference type="InterPro" id="IPR000700">
    <property type="entry name" value="PAS-assoc_C"/>
</dbReference>
<evidence type="ECO:0000256" key="9">
    <source>
        <dbReference type="SAM" id="Phobius"/>
    </source>
</evidence>
<evidence type="ECO:0000256" key="8">
    <source>
        <dbReference type="ARBA" id="ARBA00023012"/>
    </source>
</evidence>
<dbReference type="Gene3D" id="3.30.565.10">
    <property type="entry name" value="Histidine kinase-like ATPase, C-terminal domain"/>
    <property type="match status" value="1"/>
</dbReference>
<comment type="catalytic activity">
    <reaction evidence="1">
        <text>ATP + protein L-histidine = ADP + protein N-phospho-L-histidine.</text>
        <dbReference type="EC" id="2.7.13.3"/>
    </reaction>
</comment>
<dbReference type="SUPFAM" id="SSF55874">
    <property type="entry name" value="ATPase domain of HSP90 chaperone/DNA topoisomerase II/histidine kinase"/>
    <property type="match status" value="1"/>
</dbReference>
<dbReference type="SMART" id="SM00091">
    <property type="entry name" value="PAS"/>
    <property type="match status" value="1"/>
</dbReference>
<feature type="domain" description="GGDEF" evidence="13">
    <location>
        <begin position="195"/>
        <end position="337"/>
    </location>
</feature>
<dbReference type="PROSITE" id="PS50887">
    <property type="entry name" value="GGDEF"/>
    <property type="match status" value="1"/>
</dbReference>
<dbReference type="CDD" id="cd00075">
    <property type="entry name" value="HATPase"/>
    <property type="match status" value="1"/>
</dbReference>
<dbReference type="SMART" id="SM00267">
    <property type="entry name" value="GGDEF"/>
    <property type="match status" value="1"/>
</dbReference>
<evidence type="ECO:0000259" key="13">
    <source>
        <dbReference type="PROSITE" id="PS50887"/>
    </source>
</evidence>
<dbReference type="InterPro" id="IPR036890">
    <property type="entry name" value="HATPase_C_sf"/>
</dbReference>
<dbReference type="PRINTS" id="PR00344">
    <property type="entry name" value="BCTRLSENSOR"/>
</dbReference>
<dbReference type="NCBIfam" id="TIGR00229">
    <property type="entry name" value="sensory_box"/>
    <property type="match status" value="1"/>
</dbReference>
<dbReference type="SMART" id="SM00086">
    <property type="entry name" value="PAC"/>
    <property type="match status" value="1"/>
</dbReference>
<feature type="transmembrane region" description="Helical" evidence="9">
    <location>
        <begin position="65"/>
        <end position="81"/>
    </location>
</feature>
<evidence type="ECO:0000259" key="11">
    <source>
        <dbReference type="PROSITE" id="PS50112"/>
    </source>
</evidence>
<protein>
    <recommendedName>
        <fullName evidence="2">histidine kinase</fullName>
        <ecNumber evidence="2">2.7.13.3</ecNumber>
    </recommendedName>
</protein>
<dbReference type="InterPro" id="IPR005467">
    <property type="entry name" value="His_kinase_dom"/>
</dbReference>
<dbReference type="PROSITE" id="PS50112">
    <property type="entry name" value="PAS"/>
    <property type="match status" value="1"/>
</dbReference>
<dbReference type="SUPFAM" id="SSF55785">
    <property type="entry name" value="PYP-like sensor domain (PAS domain)"/>
    <property type="match status" value="1"/>
</dbReference>
<dbReference type="RefSeq" id="WP_344908051.1">
    <property type="nucleotide sequence ID" value="NZ_BAAAYO010000006.1"/>
</dbReference>
<dbReference type="PROSITE" id="PS50113">
    <property type="entry name" value="PAC"/>
    <property type="match status" value="1"/>
</dbReference>
<comment type="caution">
    <text evidence="14">The sequence shown here is derived from an EMBL/GenBank/DDBJ whole genome shotgun (WGS) entry which is preliminary data.</text>
</comment>
<dbReference type="Pfam" id="PF02518">
    <property type="entry name" value="HATPase_c"/>
    <property type="match status" value="1"/>
</dbReference>